<evidence type="ECO:0000256" key="5">
    <source>
        <dbReference type="SAM" id="MobiDB-lite"/>
    </source>
</evidence>
<dbReference type="OrthoDB" id="5419037at2"/>
<feature type="transmembrane region" description="Helical" evidence="6">
    <location>
        <begin position="160"/>
        <end position="186"/>
    </location>
</feature>
<evidence type="ECO:0000256" key="2">
    <source>
        <dbReference type="ARBA" id="ARBA00022692"/>
    </source>
</evidence>
<keyword evidence="2 6" id="KW-0812">Transmembrane</keyword>
<dbReference type="PANTHER" id="PTHR37306">
    <property type="entry name" value="COLICIN V PRODUCTION PROTEIN"/>
    <property type="match status" value="1"/>
</dbReference>
<dbReference type="GO" id="GO:0016020">
    <property type="term" value="C:membrane"/>
    <property type="evidence" value="ECO:0007669"/>
    <property type="project" value="UniProtKB-SubCell"/>
</dbReference>
<keyword evidence="8" id="KW-1185">Reference proteome</keyword>
<proteinExistence type="predicted"/>
<evidence type="ECO:0000256" key="4">
    <source>
        <dbReference type="ARBA" id="ARBA00023136"/>
    </source>
</evidence>
<dbReference type="Proteomes" id="UP000448292">
    <property type="component" value="Unassembled WGS sequence"/>
</dbReference>
<dbReference type="GO" id="GO:0009403">
    <property type="term" value="P:toxin biosynthetic process"/>
    <property type="evidence" value="ECO:0007669"/>
    <property type="project" value="InterPro"/>
</dbReference>
<name>A0A7M3MC14_9BACT</name>
<dbReference type="EMBL" id="QMIE01000017">
    <property type="protein sequence ID" value="TVM15394.1"/>
    <property type="molecule type" value="Genomic_DNA"/>
</dbReference>
<feature type="transmembrane region" description="Helical" evidence="6">
    <location>
        <begin position="126"/>
        <end position="148"/>
    </location>
</feature>
<dbReference type="AlphaFoldDB" id="A0A7M3MC14"/>
<dbReference type="Pfam" id="PF02674">
    <property type="entry name" value="Colicin_V"/>
    <property type="match status" value="1"/>
</dbReference>
<dbReference type="PANTHER" id="PTHR37306:SF1">
    <property type="entry name" value="COLICIN V PRODUCTION PROTEIN"/>
    <property type="match status" value="1"/>
</dbReference>
<evidence type="ECO:0008006" key="9">
    <source>
        <dbReference type="Google" id="ProtNLM"/>
    </source>
</evidence>
<sequence>MHFSTLVPRSSRKTIPLTAHQKPSTGKGSTFRCHNFGHFPSPRTSGRADKTIANDHSTSRGRPRMNLLDIIFVVVLGYTAIRGLFRGLILEVASLGGVVLGVYLAITYHEELGEPLSRVITNPDWVVIASYLLIFVATILLVSFLAGLTRAIVKKTVAAWLDYLGGLVFGILKGGLVCAVVFWLFMSVLPDSEIARSSRAAPYIREYATWLEQFVPESVRSMIPKSSGGNGESGGDVHPQPNTAPNNRSGAPGYEPYGPTGPSDMGSRSI</sequence>
<evidence type="ECO:0000256" key="3">
    <source>
        <dbReference type="ARBA" id="ARBA00022989"/>
    </source>
</evidence>
<evidence type="ECO:0000313" key="7">
    <source>
        <dbReference type="EMBL" id="TVM15394.1"/>
    </source>
</evidence>
<protein>
    <recommendedName>
        <fullName evidence="9">CvpA family protein</fullName>
    </recommendedName>
</protein>
<accession>A0A7M3MC14</accession>
<keyword evidence="4 6" id="KW-0472">Membrane</keyword>
<evidence type="ECO:0000256" key="1">
    <source>
        <dbReference type="ARBA" id="ARBA00004141"/>
    </source>
</evidence>
<keyword evidence="3 6" id="KW-1133">Transmembrane helix</keyword>
<comment type="subcellular location">
    <subcellularLocation>
        <location evidence="1">Membrane</location>
        <topology evidence="1">Multi-pass membrane protein</topology>
    </subcellularLocation>
</comment>
<gene>
    <name evidence="7" type="ORF">DPQ33_15640</name>
</gene>
<reference evidence="7 8" key="1">
    <citation type="submission" date="2018-06" db="EMBL/GenBank/DDBJ databases">
        <title>Complete genome of Desulfovibrio indonesiensis P37SLT.</title>
        <authorList>
            <person name="Crispim J.S."/>
            <person name="Vidigal P.M.P."/>
            <person name="Silva L.C.F."/>
            <person name="Laguardia C.N."/>
            <person name="Araujo L.C."/>
            <person name="Dias R.S."/>
            <person name="Sousa M.P."/>
            <person name="Paula S.O."/>
            <person name="Silva C."/>
        </authorList>
    </citation>
    <scope>NUCLEOTIDE SEQUENCE [LARGE SCALE GENOMIC DNA]</scope>
    <source>
        <strain evidence="7 8">P37SLT</strain>
    </source>
</reference>
<feature type="compositionally biased region" description="Polar residues" evidence="5">
    <location>
        <begin position="240"/>
        <end position="249"/>
    </location>
</feature>
<organism evidence="7 8">
    <name type="scientific">Oceanidesulfovibrio indonesiensis</name>
    <dbReference type="NCBI Taxonomy" id="54767"/>
    <lineage>
        <taxon>Bacteria</taxon>
        <taxon>Pseudomonadati</taxon>
        <taxon>Thermodesulfobacteriota</taxon>
        <taxon>Desulfovibrionia</taxon>
        <taxon>Desulfovibrionales</taxon>
        <taxon>Desulfovibrionaceae</taxon>
        <taxon>Oceanidesulfovibrio</taxon>
    </lineage>
</organism>
<evidence type="ECO:0000256" key="6">
    <source>
        <dbReference type="SAM" id="Phobius"/>
    </source>
</evidence>
<feature type="transmembrane region" description="Helical" evidence="6">
    <location>
        <begin position="88"/>
        <end position="106"/>
    </location>
</feature>
<evidence type="ECO:0000313" key="8">
    <source>
        <dbReference type="Proteomes" id="UP000448292"/>
    </source>
</evidence>
<feature type="region of interest" description="Disordered" evidence="5">
    <location>
        <begin position="224"/>
        <end position="270"/>
    </location>
</feature>
<comment type="caution">
    <text evidence="7">The sequence shown here is derived from an EMBL/GenBank/DDBJ whole genome shotgun (WGS) entry which is preliminary data.</text>
</comment>
<feature type="region of interest" description="Disordered" evidence="5">
    <location>
        <begin position="1"/>
        <end position="58"/>
    </location>
</feature>
<dbReference type="InterPro" id="IPR003825">
    <property type="entry name" value="Colicin-V_CvpA"/>
</dbReference>